<dbReference type="InterPro" id="IPR001846">
    <property type="entry name" value="VWF_type-D"/>
</dbReference>
<feature type="domain" description="VWFD" evidence="3">
    <location>
        <begin position="1"/>
        <end position="132"/>
    </location>
</feature>
<evidence type="ECO:0000313" key="4">
    <source>
        <dbReference type="EMBL" id="KFQ03873.1"/>
    </source>
</evidence>
<dbReference type="Proteomes" id="UP000053001">
    <property type="component" value="Unassembled WGS sequence"/>
</dbReference>
<dbReference type="PROSITE" id="PS51233">
    <property type="entry name" value="VWFD"/>
    <property type="match status" value="1"/>
</dbReference>
<reference evidence="4 5" key="1">
    <citation type="submission" date="2014-04" db="EMBL/GenBank/DDBJ databases">
        <title>Genome evolution of avian class.</title>
        <authorList>
            <person name="Zhang G."/>
            <person name="Li C."/>
        </authorList>
    </citation>
    <scope>NUCLEOTIDE SEQUENCE [LARGE SCALE GENOMIC DNA]</scope>
    <source>
        <strain evidence="4">BGI_N330</strain>
    </source>
</reference>
<accession>A0A091P9G8</accession>
<proteinExistence type="predicted"/>
<keyword evidence="1" id="KW-1015">Disulfide bond</keyword>
<dbReference type="PhylomeDB" id="A0A091P9G8"/>
<gene>
    <name evidence="4" type="ORF">N330_08252</name>
</gene>
<keyword evidence="2" id="KW-0325">Glycoprotein</keyword>
<dbReference type="GO" id="GO:0031012">
    <property type="term" value="C:extracellular matrix"/>
    <property type="evidence" value="ECO:0007669"/>
    <property type="project" value="TreeGrafter"/>
</dbReference>
<dbReference type="EMBL" id="KK669534">
    <property type="protein sequence ID" value="KFQ03873.1"/>
    <property type="molecule type" value="Genomic_DNA"/>
</dbReference>
<evidence type="ECO:0000256" key="2">
    <source>
        <dbReference type="ARBA" id="ARBA00023180"/>
    </source>
</evidence>
<name>A0A091P9G8_LEPDC</name>
<organism evidence="4 5">
    <name type="scientific">Leptosomus discolor</name>
    <name type="common">Madagascar cuckoo roller</name>
    <name type="synonym">Cuculus discolor</name>
    <dbReference type="NCBI Taxonomy" id="188344"/>
    <lineage>
        <taxon>Eukaryota</taxon>
        <taxon>Metazoa</taxon>
        <taxon>Chordata</taxon>
        <taxon>Craniata</taxon>
        <taxon>Vertebrata</taxon>
        <taxon>Euteleostomi</taxon>
        <taxon>Archelosauria</taxon>
        <taxon>Archosauria</taxon>
        <taxon>Dinosauria</taxon>
        <taxon>Saurischia</taxon>
        <taxon>Theropoda</taxon>
        <taxon>Coelurosauria</taxon>
        <taxon>Aves</taxon>
        <taxon>Neognathae</taxon>
        <taxon>Neoaves</taxon>
        <taxon>Telluraves</taxon>
        <taxon>Coraciimorphae</taxon>
        <taxon>Coraciiformes</taxon>
        <taxon>Leptosomidae</taxon>
        <taxon>Leptosomus</taxon>
    </lineage>
</organism>
<dbReference type="Pfam" id="PF00094">
    <property type="entry name" value="VWD"/>
    <property type="match status" value="1"/>
</dbReference>
<dbReference type="PANTHER" id="PTHR11339:SF373">
    <property type="entry name" value="VWFD DOMAIN-CONTAINING PROTEIN"/>
    <property type="match status" value="1"/>
</dbReference>
<evidence type="ECO:0000256" key="1">
    <source>
        <dbReference type="ARBA" id="ARBA00023157"/>
    </source>
</evidence>
<dbReference type="GO" id="GO:0005615">
    <property type="term" value="C:extracellular space"/>
    <property type="evidence" value="ECO:0007669"/>
    <property type="project" value="TreeGrafter"/>
</dbReference>
<keyword evidence="5" id="KW-1185">Reference proteome</keyword>
<feature type="non-terminal residue" evidence="4">
    <location>
        <position position="1"/>
    </location>
</feature>
<feature type="non-terminal residue" evidence="4">
    <location>
        <position position="132"/>
    </location>
</feature>
<sequence>FNFQGTCAYTLTKTCDSEPTLPVFSVRVKNEHRGSLKASYLDSVTVQVYDVTVTAVRAENGIVRFPFPARVDHQRSPLPATLARGRVRLRQKGRAVLIETNFRLQILYNWDDRVVVKLPGALAGKVCGMCGN</sequence>
<dbReference type="InterPro" id="IPR050780">
    <property type="entry name" value="Mucin_vWF_Thrombospondin_sf"/>
</dbReference>
<evidence type="ECO:0000313" key="5">
    <source>
        <dbReference type="Proteomes" id="UP000053001"/>
    </source>
</evidence>
<evidence type="ECO:0000259" key="3">
    <source>
        <dbReference type="PROSITE" id="PS51233"/>
    </source>
</evidence>
<protein>
    <submittedName>
        <fullName evidence="4">IgGFc-binding protein</fullName>
    </submittedName>
</protein>
<dbReference type="AlphaFoldDB" id="A0A091P9G8"/>
<dbReference type="PANTHER" id="PTHR11339">
    <property type="entry name" value="EXTRACELLULAR MATRIX GLYCOPROTEIN RELATED"/>
    <property type="match status" value="1"/>
</dbReference>